<keyword evidence="3" id="KW-1185">Reference proteome</keyword>
<proteinExistence type="predicted"/>
<protein>
    <recommendedName>
        <fullName evidence="4">Peptidase propeptide and YPEB domain-containing protein</fullName>
    </recommendedName>
</protein>
<keyword evidence="1" id="KW-0732">Signal</keyword>
<dbReference type="EMBL" id="JBHULU010000006">
    <property type="protein sequence ID" value="MFD2513272.1"/>
    <property type="molecule type" value="Genomic_DNA"/>
</dbReference>
<sequence length="113" mass="12012">MKKVTILAAAVALLGVSAVEAHAQAATQQEQATQKVQADKKEKVTHDQLPEPVKVALKSDTYKDWAVVEIFKLPPVEGAADGVVVYEVTMANAQGQKGSILLDEKGADASKKE</sequence>
<reference evidence="3" key="1">
    <citation type="journal article" date="2019" name="Int. J. Syst. Evol. Microbiol.">
        <title>The Global Catalogue of Microorganisms (GCM) 10K type strain sequencing project: providing services to taxonomists for standard genome sequencing and annotation.</title>
        <authorList>
            <consortium name="The Broad Institute Genomics Platform"/>
            <consortium name="The Broad Institute Genome Sequencing Center for Infectious Disease"/>
            <person name="Wu L."/>
            <person name="Ma J."/>
        </authorList>
    </citation>
    <scope>NUCLEOTIDE SEQUENCE [LARGE SCALE GENOMIC DNA]</scope>
    <source>
        <strain evidence="3">KCTC 42498</strain>
    </source>
</reference>
<feature type="signal peptide" evidence="1">
    <location>
        <begin position="1"/>
        <end position="23"/>
    </location>
</feature>
<accession>A0ABW5IK13</accession>
<feature type="chain" id="PRO_5047541872" description="Peptidase propeptide and YPEB domain-containing protein" evidence="1">
    <location>
        <begin position="24"/>
        <end position="113"/>
    </location>
</feature>
<organism evidence="2 3">
    <name type="scientific">Pontibacter locisalis</name>
    <dbReference type="NCBI Taxonomy" id="1719035"/>
    <lineage>
        <taxon>Bacteria</taxon>
        <taxon>Pseudomonadati</taxon>
        <taxon>Bacteroidota</taxon>
        <taxon>Cytophagia</taxon>
        <taxon>Cytophagales</taxon>
        <taxon>Hymenobacteraceae</taxon>
        <taxon>Pontibacter</taxon>
    </lineage>
</organism>
<evidence type="ECO:0008006" key="4">
    <source>
        <dbReference type="Google" id="ProtNLM"/>
    </source>
</evidence>
<evidence type="ECO:0000313" key="2">
    <source>
        <dbReference type="EMBL" id="MFD2513272.1"/>
    </source>
</evidence>
<name>A0ABW5IK13_9BACT</name>
<dbReference type="RefSeq" id="WP_377503779.1">
    <property type="nucleotide sequence ID" value="NZ_JBHULU010000006.1"/>
</dbReference>
<evidence type="ECO:0000313" key="3">
    <source>
        <dbReference type="Proteomes" id="UP001597544"/>
    </source>
</evidence>
<evidence type="ECO:0000256" key="1">
    <source>
        <dbReference type="SAM" id="SignalP"/>
    </source>
</evidence>
<gene>
    <name evidence="2" type="ORF">ACFSRY_05295</name>
</gene>
<dbReference type="Proteomes" id="UP001597544">
    <property type="component" value="Unassembled WGS sequence"/>
</dbReference>
<comment type="caution">
    <text evidence="2">The sequence shown here is derived from an EMBL/GenBank/DDBJ whole genome shotgun (WGS) entry which is preliminary data.</text>
</comment>